<sequence length="158" mass="17854">MAYFIAGFIVWLLLGWTLNYQEVIAGAAVALIAAGMFGGYLPIEPKKLFNPVRWFWLLVYIPVFGWQCLKANIDVALRVLSPGLNLKPGIVKIKTGLKSEVAKVFLANSITMTPGTLTVEIKDDTLYIHWIEIRSEDPEEMGKMIKGPFEFFLKKIFE</sequence>
<evidence type="ECO:0000256" key="4">
    <source>
        <dbReference type="ARBA" id="ARBA00022692"/>
    </source>
</evidence>
<keyword evidence="6" id="KW-0472">Membrane</keyword>
<dbReference type="InterPro" id="IPR002758">
    <property type="entry name" value="Cation_antiport_E"/>
</dbReference>
<comment type="caution">
    <text evidence="7">The sequence shown here is derived from an EMBL/GenBank/DDBJ whole genome shotgun (WGS) entry which is preliminary data.</text>
</comment>
<protein>
    <submittedName>
        <fullName evidence="7">Na+/H+ antiporter subunit D</fullName>
    </submittedName>
</protein>
<dbReference type="GO" id="GO:0005886">
    <property type="term" value="C:plasma membrane"/>
    <property type="evidence" value="ECO:0007669"/>
    <property type="project" value="UniProtKB-SubCell"/>
</dbReference>
<evidence type="ECO:0000256" key="5">
    <source>
        <dbReference type="ARBA" id="ARBA00022989"/>
    </source>
</evidence>
<keyword evidence="5" id="KW-1133">Transmembrane helix</keyword>
<keyword evidence="3" id="KW-1003">Cell membrane</keyword>
<evidence type="ECO:0000256" key="1">
    <source>
        <dbReference type="ARBA" id="ARBA00004651"/>
    </source>
</evidence>
<comment type="similarity">
    <text evidence="2">Belongs to the CPA3 antiporters (TC 2.A.63) subunit E family.</text>
</comment>
<dbReference type="EMBL" id="DTMZ01000142">
    <property type="protein sequence ID" value="HGD13612.1"/>
    <property type="molecule type" value="Genomic_DNA"/>
</dbReference>
<dbReference type="GO" id="GO:0008324">
    <property type="term" value="F:monoatomic cation transmembrane transporter activity"/>
    <property type="evidence" value="ECO:0007669"/>
    <property type="project" value="InterPro"/>
</dbReference>
<dbReference type="PIRSF" id="PIRSF019239">
    <property type="entry name" value="MrpE"/>
    <property type="match status" value="1"/>
</dbReference>
<dbReference type="PANTHER" id="PTHR34584:SF1">
    <property type="entry name" value="NA(+)_H(+) ANTIPORTER SUBUNIT E1"/>
    <property type="match status" value="1"/>
</dbReference>
<gene>
    <name evidence="7" type="ORF">ENX16_06005</name>
</gene>
<proteinExistence type="inferred from homology"/>
<evidence type="ECO:0000256" key="2">
    <source>
        <dbReference type="ARBA" id="ARBA00006228"/>
    </source>
</evidence>
<name>A0A7V3PUE7_UNCW3</name>
<accession>A0A7V3PUE7</accession>
<organism evidence="7">
    <name type="scientific">candidate division WOR-3 bacterium</name>
    <dbReference type="NCBI Taxonomy" id="2052148"/>
    <lineage>
        <taxon>Bacteria</taxon>
        <taxon>Bacteria division WOR-3</taxon>
    </lineage>
</organism>
<evidence type="ECO:0000256" key="6">
    <source>
        <dbReference type="ARBA" id="ARBA00023136"/>
    </source>
</evidence>
<evidence type="ECO:0000313" key="7">
    <source>
        <dbReference type="EMBL" id="HGD13612.1"/>
    </source>
</evidence>
<evidence type="ECO:0000256" key="3">
    <source>
        <dbReference type="ARBA" id="ARBA00022475"/>
    </source>
</evidence>
<comment type="subcellular location">
    <subcellularLocation>
        <location evidence="1">Cell membrane</location>
        <topology evidence="1">Multi-pass membrane protein</topology>
    </subcellularLocation>
</comment>
<dbReference type="Pfam" id="PF01899">
    <property type="entry name" value="MNHE"/>
    <property type="match status" value="1"/>
</dbReference>
<dbReference type="PANTHER" id="PTHR34584">
    <property type="entry name" value="NA(+)/H(+) ANTIPORTER SUBUNIT E1"/>
    <property type="match status" value="1"/>
</dbReference>
<keyword evidence="4" id="KW-0812">Transmembrane</keyword>
<dbReference type="AlphaFoldDB" id="A0A7V3PUE7"/>
<reference evidence="7" key="1">
    <citation type="journal article" date="2020" name="mSystems">
        <title>Genome- and Community-Level Interaction Insights into Carbon Utilization and Element Cycling Functions of Hydrothermarchaeota in Hydrothermal Sediment.</title>
        <authorList>
            <person name="Zhou Z."/>
            <person name="Liu Y."/>
            <person name="Xu W."/>
            <person name="Pan J."/>
            <person name="Luo Z.H."/>
            <person name="Li M."/>
        </authorList>
    </citation>
    <scope>NUCLEOTIDE SEQUENCE [LARGE SCALE GENOMIC DNA]</scope>
    <source>
        <strain evidence="7">SpSt-914</strain>
    </source>
</reference>